<gene>
    <name evidence="2" type="ORF">PLEPLA_LOCUS5581</name>
</gene>
<organism evidence="2 3">
    <name type="scientific">Pleuronectes platessa</name>
    <name type="common">European plaice</name>
    <dbReference type="NCBI Taxonomy" id="8262"/>
    <lineage>
        <taxon>Eukaryota</taxon>
        <taxon>Metazoa</taxon>
        <taxon>Chordata</taxon>
        <taxon>Craniata</taxon>
        <taxon>Vertebrata</taxon>
        <taxon>Euteleostomi</taxon>
        <taxon>Actinopterygii</taxon>
        <taxon>Neopterygii</taxon>
        <taxon>Teleostei</taxon>
        <taxon>Neoteleostei</taxon>
        <taxon>Acanthomorphata</taxon>
        <taxon>Carangaria</taxon>
        <taxon>Pleuronectiformes</taxon>
        <taxon>Pleuronectoidei</taxon>
        <taxon>Pleuronectidae</taxon>
        <taxon>Pleuronectes</taxon>
    </lineage>
</organism>
<keyword evidence="3" id="KW-1185">Reference proteome</keyword>
<evidence type="ECO:0000313" key="3">
    <source>
        <dbReference type="Proteomes" id="UP001153269"/>
    </source>
</evidence>
<feature type="region of interest" description="Disordered" evidence="1">
    <location>
        <begin position="55"/>
        <end position="121"/>
    </location>
</feature>
<dbReference type="Proteomes" id="UP001153269">
    <property type="component" value="Unassembled WGS sequence"/>
</dbReference>
<feature type="compositionally biased region" description="Polar residues" evidence="1">
    <location>
        <begin position="87"/>
        <end position="100"/>
    </location>
</feature>
<reference evidence="2" key="1">
    <citation type="submission" date="2020-03" db="EMBL/GenBank/DDBJ databases">
        <authorList>
            <person name="Weist P."/>
        </authorList>
    </citation>
    <scope>NUCLEOTIDE SEQUENCE</scope>
</reference>
<evidence type="ECO:0000313" key="2">
    <source>
        <dbReference type="EMBL" id="CAB1417762.1"/>
    </source>
</evidence>
<comment type="caution">
    <text evidence="2">The sequence shown here is derived from an EMBL/GenBank/DDBJ whole genome shotgun (WGS) entry which is preliminary data.</text>
</comment>
<evidence type="ECO:0000256" key="1">
    <source>
        <dbReference type="SAM" id="MobiDB-lite"/>
    </source>
</evidence>
<protein>
    <submittedName>
        <fullName evidence="2">Uncharacterized protein</fullName>
    </submittedName>
</protein>
<dbReference type="EMBL" id="CADEAL010000283">
    <property type="protein sequence ID" value="CAB1417762.1"/>
    <property type="molecule type" value="Genomic_DNA"/>
</dbReference>
<accession>A0A9N7TS09</accession>
<feature type="non-terminal residue" evidence="2">
    <location>
        <position position="1"/>
    </location>
</feature>
<name>A0A9N7TS09_PLEPL</name>
<dbReference type="AlphaFoldDB" id="A0A9N7TS09"/>
<proteinExistence type="predicted"/>
<sequence length="121" mass="12973">KLYGTVFRHGIDKTVQLAAVRPPGLGDEAKYWPIPIFSSLGDGCSFPSCLVNVDPEQPFSPTGSNPANKGAAEGRQFPSKPLRESQSRLLASTPSWTDSDSAAEKERKGASNQGMTIEHEA</sequence>